<dbReference type="InterPro" id="IPR054321">
    <property type="entry name" value="PspC-rel_TM"/>
</dbReference>
<dbReference type="PANTHER" id="PTHR33885:SF3">
    <property type="entry name" value="PHAGE SHOCK PROTEIN C"/>
    <property type="match status" value="1"/>
</dbReference>
<dbReference type="Proteomes" id="UP000830583">
    <property type="component" value="Chromosome"/>
</dbReference>
<dbReference type="EMBL" id="CP096205">
    <property type="protein sequence ID" value="UPQ78488.1"/>
    <property type="molecule type" value="Genomic_DNA"/>
</dbReference>
<feature type="transmembrane region" description="Helical" evidence="6">
    <location>
        <begin position="141"/>
        <end position="161"/>
    </location>
</feature>
<evidence type="ECO:0000256" key="5">
    <source>
        <dbReference type="ARBA" id="ARBA00023136"/>
    </source>
</evidence>
<evidence type="ECO:0000259" key="8">
    <source>
        <dbReference type="Pfam" id="PF22571"/>
    </source>
</evidence>
<evidence type="ECO:0000256" key="4">
    <source>
        <dbReference type="ARBA" id="ARBA00022989"/>
    </source>
</evidence>
<keyword evidence="3 6" id="KW-0812">Transmembrane</keyword>
<keyword evidence="4 6" id="KW-1133">Transmembrane helix</keyword>
<feature type="domain" description="PspC-related ToastRack" evidence="9">
    <location>
        <begin position="387"/>
        <end position="519"/>
    </location>
</feature>
<evidence type="ECO:0000259" key="7">
    <source>
        <dbReference type="Pfam" id="PF04024"/>
    </source>
</evidence>
<dbReference type="Pfam" id="PF22744">
    <property type="entry name" value="Toast-rack_PspC-Cterm"/>
    <property type="match status" value="1"/>
</dbReference>
<evidence type="ECO:0000256" key="3">
    <source>
        <dbReference type="ARBA" id="ARBA00022692"/>
    </source>
</evidence>
<evidence type="ECO:0000259" key="9">
    <source>
        <dbReference type="Pfam" id="PF22744"/>
    </source>
</evidence>
<feature type="transmembrane region" description="Helical" evidence="6">
    <location>
        <begin position="116"/>
        <end position="135"/>
    </location>
</feature>
<evidence type="ECO:0000313" key="10">
    <source>
        <dbReference type="EMBL" id="UPQ78488.1"/>
    </source>
</evidence>
<dbReference type="Pfam" id="PF22571">
    <property type="entry name" value="LiaI-LiaF-TM_PspC"/>
    <property type="match status" value="1"/>
</dbReference>
<sequence length="579" mass="65636">MNKTVNINLGGLFFHIDEDAFQKLNRYFDAIKRSLSNSSGQDEIMKDIEMRISEIFTENKEADKQVINLKDVDAMIAVMGQPEDYRIEEEGEATQSNFNTTSKSSKKLYRDIDKNILGGVSAGLGHYFGIDALWIRLALVLIVIAGVGFPIFLYILLWILIPKAQTTTEKLQMTGEPVNLSNIEKKVREEFASFSEKVENADYEKMGNAAKSGAEKVGSAIGEVFMTIFSIFAKFIGAIILMFSIFVLGGVLIGGFTFGSTTFVDMPWQSYYDAVIVSEFPIWLVVILSVLAIGIPFFFLLILGLKLLITNMKSIGNVAKYTLLALWLIAVGILISFGIKQATEIAYNGKIVQKETLNLMPNDTLDIQFKFNDYYAKDFHYNDFEVTQDENGNDIIYSNQISIELIYTDEAQPYLQIEKRAEGKSMTEAKKRAEKINYAFKFEGNKLILDNYFITDLKNKYRSQEVELYLYLPQGTILRPDSTVQRFDSSNNGFFNLHYSSEDYIYKVTKEQIKCLNCPIEENEYNDVETDATDDSVSSTVTISTDGIHIKETNKSEEKRKFKGLEINKEGVIIKTNKP</sequence>
<dbReference type="InterPro" id="IPR052027">
    <property type="entry name" value="PspC"/>
</dbReference>
<dbReference type="PANTHER" id="PTHR33885">
    <property type="entry name" value="PHAGE SHOCK PROTEIN C"/>
    <property type="match status" value="1"/>
</dbReference>
<evidence type="ECO:0000256" key="2">
    <source>
        <dbReference type="ARBA" id="ARBA00022475"/>
    </source>
</evidence>
<feature type="domain" description="Phage shock protein PspC N-terminal" evidence="7">
    <location>
        <begin position="106"/>
        <end position="164"/>
    </location>
</feature>
<keyword evidence="11" id="KW-1185">Reference proteome</keyword>
<protein>
    <submittedName>
        <fullName evidence="10">PspC domain-containing protein</fullName>
    </submittedName>
</protein>
<comment type="subcellular location">
    <subcellularLocation>
        <location evidence="1">Cell membrane</location>
        <topology evidence="1">Single-pass membrane protein</topology>
    </subcellularLocation>
</comment>
<accession>A0ABY4KFJ6</accession>
<evidence type="ECO:0000313" key="11">
    <source>
        <dbReference type="Proteomes" id="UP000830583"/>
    </source>
</evidence>
<proteinExistence type="predicted"/>
<organism evidence="10 11">
    <name type="scientific">Flavobacterium azooxidireducens</name>
    <dbReference type="NCBI Taxonomy" id="1871076"/>
    <lineage>
        <taxon>Bacteria</taxon>
        <taxon>Pseudomonadati</taxon>
        <taxon>Bacteroidota</taxon>
        <taxon>Flavobacteriia</taxon>
        <taxon>Flavobacteriales</taxon>
        <taxon>Flavobacteriaceae</taxon>
        <taxon>Flavobacterium</taxon>
    </lineage>
</organism>
<keyword evidence="5 6" id="KW-0472">Membrane</keyword>
<feature type="transmembrane region" description="Helical" evidence="6">
    <location>
        <begin position="280"/>
        <end position="309"/>
    </location>
</feature>
<dbReference type="InterPro" id="IPR007168">
    <property type="entry name" value="Phageshock_PspC_N"/>
</dbReference>
<gene>
    <name evidence="10" type="ORF">M0M57_12775</name>
</gene>
<dbReference type="InterPro" id="IPR054319">
    <property type="entry name" value="PspC-rel_ToastRack"/>
</dbReference>
<keyword evidence="2" id="KW-1003">Cell membrane</keyword>
<feature type="domain" description="PspC-related transmembrane region" evidence="8">
    <location>
        <begin position="203"/>
        <end position="344"/>
    </location>
</feature>
<reference evidence="10" key="1">
    <citation type="submission" date="2022-04" db="EMBL/GenBank/DDBJ databases">
        <title>Consumption of N2O by Flavobacterium azooxidireducens sp. nov. isolated from Decomposing Leaf Litter of Phragmites australis (Cav.).</title>
        <authorList>
            <person name="Behrendt U."/>
            <person name="Spanner T."/>
            <person name="Augustin J."/>
            <person name="Horn M.A."/>
            <person name="Kolb S."/>
            <person name="Ulrich A."/>
        </authorList>
    </citation>
    <scope>NUCLEOTIDE SEQUENCE</scope>
    <source>
        <strain evidence="10">IGB 4-14</strain>
    </source>
</reference>
<evidence type="ECO:0000256" key="6">
    <source>
        <dbReference type="SAM" id="Phobius"/>
    </source>
</evidence>
<feature type="transmembrane region" description="Helical" evidence="6">
    <location>
        <begin position="235"/>
        <end position="260"/>
    </location>
</feature>
<dbReference type="Pfam" id="PF04024">
    <property type="entry name" value="PspC"/>
    <property type="match status" value="1"/>
</dbReference>
<name>A0ABY4KFJ6_9FLAO</name>
<evidence type="ECO:0000256" key="1">
    <source>
        <dbReference type="ARBA" id="ARBA00004162"/>
    </source>
</evidence>
<feature type="transmembrane region" description="Helical" evidence="6">
    <location>
        <begin position="321"/>
        <end position="339"/>
    </location>
</feature>
<dbReference type="RefSeq" id="WP_248433413.1">
    <property type="nucleotide sequence ID" value="NZ_CP096205.1"/>
</dbReference>